<proteinExistence type="predicted"/>
<dbReference type="Proteomes" id="UP001156905">
    <property type="component" value="Unassembled WGS sequence"/>
</dbReference>
<sequence>MEPLDLADLPEDRLVSIDWGTYHLFPGEASEICTTPQAAVEGHGTRRLRFAVTTITIAEILSEPLHADDAALARRYREFLHSCNRKAPRDYVRRHA</sequence>
<evidence type="ECO:0000313" key="2">
    <source>
        <dbReference type="Proteomes" id="UP001156905"/>
    </source>
</evidence>
<accession>A0ABQ6BDJ2</accession>
<protein>
    <submittedName>
        <fullName evidence="1">Uncharacterized protein</fullName>
    </submittedName>
</protein>
<evidence type="ECO:0000313" key="1">
    <source>
        <dbReference type="EMBL" id="GLR90985.1"/>
    </source>
</evidence>
<gene>
    <name evidence="1" type="ORF">GCM10007857_77010</name>
</gene>
<keyword evidence="2" id="KW-1185">Reference proteome</keyword>
<comment type="caution">
    <text evidence="1">The sequence shown here is derived from an EMBL/GenBank/DDBJ whole genome shotgun (WGS) entry which is preliminary data.</text>
</comment>
<reference evidence="2" key="1">
    <citation type="journal article" date="2019" name="Int. J. Syst. Evol. Microbiol.">
        <title>The Global Catalogue of Microorganisms (GCM) 10K type strain sequencing project: providing services to taxonomists for standard genome sequencing and annotation.</title>
        <authorList>
            <consortium name="The Broad Institute Genomics Platform"/>
            <consortium name="The Broad Institute Genome Sequencing Center for Infectious Disease"/>
            <person name="Wu L."/>
            <person name="Ma J."/>
        </authorList>
    </citation>
    <scope>NUCLEOTIDE SEQUENCE [LARGE SCALE GENOMIC DNA]</scope>
    <source>
        <strain evidence="2">NBRC 102520</strain>
    </source>
</reference>
<name>A0ABQ6BDJ2_9BRAD</name>
<dbReference type="EMBL" id="BSOW01000040">
    <property type="protein sequence ID" value="GLR90985.1"/>
    <property type="molecule type" value="Genomic_DNA"/>
</dbReference>
<organism evidence="1 2">
    <name type="scientific">Bradyrhizobium iriomotense</name>
    <dbReference type="NCBI Taxonomy" id="441950"/>
    <lineage>
        <taxon>Bacteria</taxon>
        <taxon>Pseudomonadati</taxon>
        <taxon>Pseudomonadota</taxon>
        <taxon>Alphaproteobacteria</taxon>
        <taxon>Hyphomicrobiales</taxon>
        <taxon>Nitrobacteraceae</taxon>
        <taxon>Bradyrhizobium</taxon>
    </lineage>
</organism>